<sequence>MNEKGFTLVETLVALIAGGLLLGSISWVIAGLSDDLKTTEQLDKGAQLSTAAALLENVLADGRFLDSSSRPLSRSSRILEFQMLAPLSTGRRGYVDARLAVERSTNGESLALEWPGSDLPRNILLSNMRDIELRYEVNTNSDAGTPAFLSKIEIAITDQIGSNAQILSVRPRINAVGACIFDLISQRCRT</sequence>
<dbReference type="NCBIfam" id="TIGR02532">
    <property type="entry name" value="IV_pilin_GFxxxE"/>
    <property type="match status" value="1"/>
</dbReference>
<dbReference type="RefSeq" id="WP_229954385.1">
    <property type="nucleotide sequence ID" value="NZ_BAAAEM010000002.1"/>
</dbReference>
<dbReference type="PROSITE" id="PS00409">
    <property type="entry name" value="PROKAR_NTER_METHYL"/>
    <property type="match status" value="1"/>
</dbReference>
<dbReference type="Pfam" id="PF07963">
    <property type="entry name" value="N_methyl"/>
    <property type="match status" value="1"/>
</dbReference>
<name>A0ABN0ZZM3_9SPHN</name>
<keyword evidence="3" id="KW-1185">Reference proteome</keyword>
<evidence type="ECO:0000313" key="3">
    <source>
        <dbReference type="Proteomes" id="UP001500713"/>
    </source>
</evidence>
<protein>
    <recommendedName>
        <fullName evidence="4">Prepilin-type N-terminal cleavage/methylation domain-containing protein</fullName>
    </recommendedName>
</protein>
<keyword evidence="1" id="KW-0812">Transmembrane</keyword>
<proteinExistence type="predicted"/>
<keyword evidence="1" id="KW-0472">Membrane</keyword>
<dbReference type="EMBL" id="BAAAEM010000002">
    <property type="protein sequence ID" value="GAA0463955.1"/>
    <property type="molecule type" value="Genomic_DNA"/>
</dbReference>
<gene>
    <name evidence="2" type="ORF">GCM10009096_00520</name>
</gene>
<evidence type="ECO:0000256" key="1">
    <source>
        <dbReference type="SAM" id="Phobius"/>
    </source>
</evidence>
<accession>A0ABN0ZZM3</accession>
<evidence type="ECO:0008006" key="4">
    <source>
        <dbReference type="Google" id="ProtNLM"/>
    </source>
</evidence>
<organism evidence="2 3">
    <name type="scientific">Parasphingorhabdus litoris</name>
    <dbReference type="NCBI Taxonomy" id="394733"/>
    <lineage>
        <taxon>Bacteria</taxon>
        <taxon>Pseudomonadati</taxon>
        <taxon>Pseudomonadota</taxon>
        <taxon>Alphaproteobacteria</taxon>
        <taxon>Sphingomonadales</taxon>
        <taxon>Sphingomonadaceae</taxon>
        <taxon>Parasphingorhabdus</taxon>
    </lineage>
</organism>
<comment type="caution">
    <text evidence="2">The sequence shown here is derived from an EMBL/GenBank/DDBJ whole genome shotgun (WGS) entry which is preliminary data.</text>
</comment>
<reference evidence="2 3" key="1">
    <citation type="journal article" date="2019" name="Int. J. Syst. Evol. Microbiol.">
        <title>The Global Catalogue of Microorganisms (GCM) 10K type strain sequencing project: providing services to taxonomists for standard genome sequencing and annotation.</title>
        <authorList>
            <consortium name="The Broad Institute Genomics Platform"/>
            <consortium name="The Broad Institute Genome Sequencing Center for Infectious Disease"/>
            <person name="Wu L."/>
            <person name="Ma J."/>
        </authorList>
    </citation>
    <scope>NUCLEOTIDE SEQUENCE [LARGE SCALE GENOMIC DNA]</scope>
    <source>
        <strain evidence="2 3">JCM 14162</strain>
    </source>
</reference>
<feature type="transmembrane region" description="Helical" evidence="1">
    <location>
        <begin position="12"/>
        <end position="32"/>
    </location>
</feature>
<evidence type="ECO:0000313" key="2">
    <source>
        <dbReference type="EMBL" id="GAA0463955.1"/>
    </source>
</evidence>
<keyword evidence="1" id="KW-1133">Transmembrane helix</keyword>
<dbReference type="InterPro" id="IPR012902">
    <property type="entry name" value="N_methyl_site"/>
</dbReference>
<dbReference type="Proteomes" id="UP001500713">
    <property type="component" value="Unassembled WGS sequence"/>
</dbReference>